<feature type="transmembrane region" description="Helical" evidence="1">
    <location>
        <begin position="20"/>
        <end position="36"/>
    </location>
</feature>
<dbReference type="Pfam" id="PF16250">
    <property type="entry name" value="DUF4907"/>
    <property type="match status" value="1"/>
</dbReference>
<keyword evidence="3" id="KW-1185">Reference proteome</keyword>
<dbReference type="Proteomes" id="UP000260644">
    <property type="component" value="Unassembled WGS sequence"/>
</dbReference>
<dbReference type="InterPro" id="IPR032593">
    <property type="entry name" value="DUF4907"/>
</dbReference>
<reference evidence="2 3" key="1">
    <citation type="submission" date="2018-07" db="EMBL/GenBank/DDBJ databases">
        <title>Chitinophaga K2CV101002-2 sp. nov., isolated from a monsoon evergreen broad-leaved forest soil.</title>
        <authorList>
            <person name="Lv Y."/>
        </authorList>
    </citation>
    <scope>NUCLEOTIDE SEQUENCE [LARGE SCALE GENOMIC DNA]</scope>
    <source>
        <strain evidence="2 3">GDMCC 1.1288</strain>
    </source>
</reference>
<name>A0A3E1Y7Q7_9BACT</name>
<organism evidence="2 3">
    <name type="scientific">Chitinophaga silvatica</name>
    <dbReference type="NCBI Taxonomy" id="2282649"/>
    <lineage>
        <taxon>Bacteria</taxon>
        <taxon>Pseudomonadati</taxon>
        <taxon>Bacteroidota</taxon>
        <taxon>Chitinophagia</taxon>
        <taxon>Chitinophagales</taxon>
        <taxon>Chitinophagaceae</taxon>
        <taxon>Chitinophaga</taxon>
    </lineage>
</organism>
<comment type="caution">
    <text evidence="2">The sequence shown here is derived from an EMBL/GenBank/DDBJ whole genome shotgun (WGS) entry which is preliminary data.</text>
</comment>
<dbReference type="AlphaFoldDB" id="A0A3E1Y7Q7"/>
<keyword evidence="1" id="KW-1133">Transmembrane helix</keyword>
<sequence length="125" mass="14084">MICANSIHLRNITRMTKRNIFIAVIALVICAGGFYYRSVKQKADDMLQVEAVAFSVNGGWGYKVVVDGRTYIYQDVIPGIQGNQVFKSQEDALKVGQRVVYKLVHHQLPAITEQELIAMQINDIK</sequence>
<protein>
    <submittedName>
        <fullName evidence="2">DUF4907 domain-containing protein</fullName>
    </submittedName>
</protein>
<keyword evidence="1" id="KW-0812">Transmembrane</keyword>
<evidence type="ECO:0000256" key="1">
    <source>
        <dbReference type="SAM" id="Phobius"/>
    </source>
</evidence>
<proteinExistence type="predicted"/>
<evidence type="ECO:0000313" key="2">
    <source>
        <dbReference type="EMBL" id="RFS21104.1"/>
    </source>
</evidence>
<gene>
    <name evidence="2" type="ORF">DVR12_17350</name>
</gene>
<evidence type="ECO:0000313" key="3">
    <source>
        <dbReference type="Proteomes" id="UP000260644"/>
    </source>
</evidence>
<keyword evidence="1" id="KW-0472">Membrane</keyword>
<dbReference type="EMBL" id="QPMM01000009">
    <property type="protein sequence ID" value="RFS21104.1"/>
    <property type="molecule type" value="Genomic_DNA"/>
</dbReference>
<accession>A0A3E1Y7Q7</accession>